<reference evidence="2 3" key="1">
    <citation type="submission" date="2023-07" db="EMBL/GenBank/DDBJ databases">
        <title>Comparative genomics of wheat-associated soil bacteria to identify genetic determinants of phenazine resistance.</title>
        <authorList>
            <person name="Mouncey N."/>
        </authorList>
    </citation>
    <scope>NUCLEOTIDE SEQUENCE [LARGE SCALE GENOMIC DNA]</scope>
    <source>
        <strain evidence="2 3">W4I9-1</strain>
    </source>
</reference>
<proteinExistence type="predicted"/>
<gene>
    <name evidence="2" type="ORF">QFZ53_000175</name>
</gene>
<dbReference type="Proteomes" id="UP001244427">
    <property type="component" value="Unassembled WGS sequence"/>
</dbReference>
<keyword evidence="1" id="KW-0812">Transmembrane</keyword>
<evidence type="ECO:0000256" key="1">
    <source>
        <dbReference type="SAM" id="Phobius"/>
    </source>
</evidence>
<evidence type="ECO:0000313" key="2">
    <source>
        <dbReference type="EMBL" id="MDQ0645979.1"/>
    </source>
</evidence>
<dbReference type="RefSeq" id="WP_307292533.1">
    <property type="nucleotide sequence ID" value="NZ_JAUSXV010000001.1"/>
</dbReference>
<comment type="caution">
    <text evidence="2">The sequence shown here is derived from an EMBL/GenBank/DDBJ whole genome shotgun (WGS) entry which is preliminary data.</text>
</comment>
<feature type="transmembrane region" description="Helical" evidence="1">
    <location>
        <begin position="6"/>
        <end position="24"/>
    </location>
</feature>
<accession>A0AAW8EST9</accession>
<protein>
    <submittedName>
        <fullName evidence="2">Uncharacterized protein</fullName>
    </submittedName>
</protein>
<keyword evidence="1" id="KW-1133">Transmembrane helix</keyword>
<name>A0AAW8EST9_9MICO</name>
<organism evidence="2 3">
    <name type="scientific">Microbacterium natoriense</name>
    <dbReference type="NCBI Taxonomy" id="284570"/>
    <lineage>
        <taxon>Bacteria</taxon>
        <taxon>Bacillati</taxon>
        <taxon>Actinomycetota</taxon>
        <taxon>Actinomycetes</taxon>
        <taxon>Micrococcales</taxon>
        <taxon>Microbacteriaceae</taxon>
        <taxon>Microbacterium</taxon>
    </lineage>
</organism>
<dbReference type="AlphaFoldDB" id="A0AAW8EST9"/>
<keyword evidence="1" id="KW-0472">Membrane</keyword>
<dbReference type="EMBL" id="JAUSXV010000001">
    <property type="protein sequence ID" value="MDQ0645979.1"/>
    <property type="molecule type" value="Genomic_DNA"/>
</dbReference>
<keyword evidence="3" id="KW-1185">Reference proteome</keyword>
<evidence type="ECO:0000313" key="3">
    <source>
        <dbReference type="Proteomes" id="UP001244427"/>
    </source>
</evidence>
<sequence>MDSGLLYIIGLFVVGMGFSLWALLRPDSWMRVDRVTWGWMLKGGRDAELSDGGRTWIRIRGVIGIVVTVIACGVLLSLRADAIGRADASDQQRTREEQRQQVAEAWGAAGDGIRVLVPTGGAASDSIAPEEVASTITGFQVVQDDGASPEYLRELPVFRNGDELVMRKDELATVFAGVDLLIGTTSVCDVSKVIVTSEPDRVVLDVVYATTASYGGSFTCTQKSIGNVGLTPVDLPEPLGDRTVALADGTTLTEIGSR</sequence>
<feature type="transmembrane region" description="Helical" evidence="1">
    <location>
        <begin position="59"/>
        <end position="78"/>
    </location>
</feature>